<gene>
    <name evidence="1" type="ORF">NDU88_007734</name>
</gene>
<protein>
    <recommendedName>
        <fullName evidence="3">Endonuclease/exonuclease/phosphatase domain-containing protein</fullName>
    </recommendedName>
</protein>
<dbReference type="AlphaFoldDB" id="A0AAV7STT0"/>
<sequence>MHCSTYSGYSCGVAILLRKGLQWRTKEVLVDPNGRYVLMSGVLLDKACRLVAVYRPNVDDPGFFLELWRLVESLGPGAVLWAGDFNVVLDPKMDRESLARMQHVAAAKSLEAVMRDGALVDLWRQQHREAREGTCLNYVHGSWSRIDRWQGTRDMLVWTRAVDHLPRTLSDHSPGCLELEIPTELGRSGMWRLPRGALRDVAFREELREAIRLYFAENQGSVRSPGTLWEAFKVVIRGVCLSKQHGIVKALRREIAEIEGQLAELERRLASHWSSDVLAEIHREVSLYEEASLREICFIGREARARQYGEGKRAGRTLAALLHKPWASDYVSEVIDDEGGSVSGSGGVMQVFTEFYTRLYAAPAGFGAADAQVLFEDITLAGTERNAEQRQVPRLRPIDSTRIPSAVKSRKCDAFRDTYTNVKERTSLDTRYHGGGLMELVAELIFARDRLRGERPLTGEESHGSAQRRSIK</sequence>
<accession>A0AAV7STT0</accession>
<dbReference type="Gene3D" id="3.60.10.10">
    <property type="entry name" value="Endonuclease/exonuclease/phosphatase"/>
    <property type="match status" value="1"/>
</dbReference>
<evidence type="ECO:0008006" key="3">
    <source>
        <dbReference type="Google" id="ProtNLM"/>
    </source>
</evidence>
<proteinExistence type="predicted"/>
<dbReference type="InterPro" id="IPR036691">
    <property type="entry name" value="Endo/exonu/phosph_ase_sf"/>
</dbReference>
<dbReference type="Proteomes" id="UP001066276">
    <property type="component" value="Chromosome 4_2"/>
</dbReference>
<evidence type="ECO:0000313" key="2">
    <source>
        <dbReference type="Proteomes" id="UP001066276"/>
    </source>
</evidence>
<comment type="caution">
    <text evidence="1">The sequence shown here is derived from an EMBL/GenBank/DDBJ whole genome shotgun (WGS) entry which is preliminary data.</text>
</comment>
<dbReference type="EMBL" id="JANPWB010000008">
    <property type="protein sequence ID" value="KAJ1167342.1"/>
    <property type="molecule type" value="Genomic_DNA"/>
</dbReference>
<keyword evidence="2" id="KW-1185">Reference proteome</keyword>
<reference evidence="1" key="1">
    <citation type="journal article" date="2022" name="bioRxiv">
        <title>Sequencing and chromosome-scale assembly of the giantPleurodeles waltlgenome.</title>
        <authorList>
            <person name="Brown T."/>
            <person name="Elewa A."/>
            <person name="Iarovenko S."/>
            <person name="Subramanian E."/>
            <person name="Araus A.J."/>
            <person name="Petzold A."/>
            <person name="Susuki M."/>
            <person name="Suzuki K.-i.T."/>
            <person name="Hayashi T."/>
            <person name="Toyoda A."/>
            <person name="Oliveira C."/>
            <person name="Osipova E."/>
            <person name="Leigh N.D."/>
            <person name="Simon A."/>
            <person name="Yun M.H."/>
        </authorList>
    </citation>
    <scope>NUCLEOTIDE SEQUENCE</scope>
    <source>
        <strain evidence="1">20211129_DDA</strain>
        <tissue evidence="1">Liver</tissue>
    </source>
</reference>
<dbReference type="SUPFAM" id="SSF56219">
    <property type="entry name" value="DNase I-like"/>
    <property type="match status" value="1"/>
</dbReference>
<evidence type="ECO:0000313" key="1">
    <source>
        <dbReference type="EMBL" id="KAJ1167342.1"/>
    </source>
</evidence>
<organism evidence="1 2">
    <name type="scientific">Pleurodeles waltl</name>
    <name type="common">Iberian ribbed newt</name>
    <dbReference type="NCBI Taxonomy" id="8319"/>
    <lineage>
        <taxon>Eukaryota</taxon>
        <taxon>Metazoa</taxon>
        <taxon>Chordata</taxon>
        <taxon>Craniata</taxon>
        <taxon>Vertebrata</taxon>
        <taxon>Euteleostomi</taxon>
        <taxon>Amphibia</taxon>
        <taxon>Batrachia</taxon>
        <taxon>Caudata</taxon>
        <taxon>Salamandroidea</taxon>
        <taxon>Salamandridae</taxon>
        <taxon>Pleurodelinae</taxon>
        <taxon>Pleurodeles</taxon>
    </lineage>
</organism>
<name>A0AAV7STT0_PLEWA</name>